<keyword evidence="14" id="KW-1185">Reference proteome</keyword>
<evidence type="ECO:0000259" key="12">
    <source>
        <dbReference type="Pfam" id="PF02163"/>
    </source>
</evidence>
<gene>
    <name evidence="13" type="ORF">NO1_1685</name>
</gene>
<feature type="transmembrane region" description="Helical" evidence="11">
    <location>
        <begin position="110"/>
        <end position="130"/>
    </location>
</feature>
<protein>
    <submittedName>
        <fullName evidence="13">Peptidase M50</fullName>
    </submittedName>
</protein>
<dbReference type="Pfam" id="PF02163">
    <property type="entry name" value="Peptidase_M50"/>
    <property type="match status" value="1"/>
</dbReference>
<keyword evidence="9" id="KW-0482">Metalloprotease</keyword>
<feature type="transmembrane region" description="Helical" evidence="11">
    <location>
        <begin position="213"/>
        <end position="231"/>
    </location>
</feature>
<dbReference type="PANTHER" id="PTHR42837">
    <property type="entry name" value="REGULATOR OF SIGMA-E PROTEASE RSEP"/>
    <property type="match status" value="1"/>
</dbReference>
<dbReference type="GO" id="GO:0016020">
    <property type="term" value="C:membrane"/>
    <property type="evidence" value="ECO:0007669"/>
    <property type="project" value="UniProtKB-SubCell"/>
</dbReference>
<feature type="transmembrane region" description="Helical" evidence="11">
    <location>
        <begin position="142"/>
        <end position="159"/>
    </location>
</feature>
<keyword evidence="10 11" id="KW-0472">Membrane</keyword>
<evidence type="ECO:0000256" key="9">
    <source>
        <dbReference type="ARBA" id="ARBA00023049"/>
    </source>
</evidence>
<evidence type="ECO:0000256" key="8">
    <source>
        <dbReference type="ARBA" id="ARBA00022989"/>
    </source>
</evidence>
<evidence type="ECO:0000256" key="11">
    <source>
        <dbReference type="SAM" id="Phobius"/>
    </source>
</evidence>
<proteinExistence type="inferred from homology"/>
<keyword evidence="7" id="KW-0862">Zinc</keyword>
<dbReference type="InterPro" id="IPR008915">
    <property type="entry name" value="Peptidase_M50"/>
</dbReference>
<evidence type="ECO:0000256" key="2">
    <source>
        <dbReference type="ARBA" id="ARBA00004141"/>
    </source>
</evidence>
<dbReference type="EMBL" id="BGZN01000051">
    <property type="protein sequence ID" value="GBR74526.1"/>
    <property type="molecule type" value="Genomic_DNA"/>
</dbReference>
<evidence type="ECO:0000256" key="7">
    <source>
        <dbReference type="ARBA" id="ARBA00022833"/>
    </source>
</evidence>
<reference evidence="13 14" key="1">
    <citation type="journal article" date="2019" name="ISME J.">
        <title>Genome analyses of uncultured TG2/ZB3 bacteria in 'Margulisbacteria' specifically attached to ectosymbiotic spirochetes of protists in the termite gut.</title>
        <authorList>
            <person name="Utami Y.D."/>
            <person name="Kuwahara H."/>
            <person name="Igai K."/>
            <person name="Murakami T."/>
            <person name="Sugaya K."/>
            <person name="Morikawa T."/>
            <person name="Nagura Y."/>
            <person name="Yuki M."/>
            <person name="Deevong P."/>
            <person name="Inoue T."/>
            <person name="Kihara K."/>
            <person name="Lo N."/>
            <person name="Yamada A."/>
            <person name="Ohkuma M."/>
            <person name="Hongoh Y."/>
        </authorList>
    </citation>
    <scope>NUCLEOTIDE SEQUENCE [LARGE SCALE GENOMIC DNA]</scope>
    <source>
        <strain evidence="13">NkOx7-01</strain>
    </source>
</reference>
<evidence type="ECO:0000313" key="13">
    <source>
        <dbReference type="EMBL" id="GBR74526.1"/>
    </source>
</evidence>
<comment type="subcellular location">
    <subcellularLocation>
        <location evidence="2">Membrane</location>
        <topology evidence="2">Multi-pass membrane protein</topology>
    </subcellularLocation>
</comment>
<evidence type="ECO:0000256" key="3">
    <source>
        <dbReference type="ARBA" id="ARBA00007931"/>
    </source>
</evidence>
<dbReference type="InterPro" id="IPR004387">
    <property type="entry name" value="Pept_M50_Zn"/>
</dbReference>
<evidence type="ECO:0000256" key="4">
    <source>
        <dbReference type="ARBA" id="ARBA00022670"/>
    </source>
</evidence>
<feature type="transmembrane region" description="Helical" evidence="11">
    <location>
        <begin position="82"/>
        <end position="104"/>
    </location>
</feature>
<dbReference type="GO" id="GO:0006508">
    <property type="term" value="P:proteolysis"/>
    <property type="evidence" value="ECO:0007669"/>
    <property type="project" value="UniProtKB-KW"/>
</dbReference>
<dbReference type="GO" id="GO:0004222">
    <property type="term" value="F:metalloendopeptidase activity"/>
    <property type="evidence" value="ECO:0007669"/>
    <property type="project" value="InterPro"/>
</dbReference>
<evidence type="ECO:0000256" key="10">
    <source>
        <dbReference type="ARBA" id="ARBA00023136"/>
    </source>
</evidence>
<organism evidence="13 14">
    <name type="scientific">Termititenax aidoneus</name>
    <dbReference type="NCBI Taxonomy" id="2218524"/>
    <lineage>
        <taxon>Bacteria</taxon>
        <taxon>Bacillati</taxon>
        <taxon>Candidatus Margulisiibacteriota</taxon>
        <taxon>Candidatus Termititenacia</taxon>
        <taxon>Candidatus Termititenacales</taxon>
        <taxon>Candidatus Termititenacaceae</taxon>
        <taxon>Candidatus Termititenax</taxon>
    </lineage>
</organism>
<evidence type="ECO:0000256" key="5">
    <source>
        <dbReference type="ARBA" id="ARBA00022692"/>
    </source>
</evidence>
<accession>A0A388TEW2</accession>
<name>A0A388TEW2_TERA1</name>
<evidence type="ECO:0000256" key="1">
    <source>
        <dbReference type="ARBA" id="ARBA00001947"/>
    </source>
</evidence>
<sequence>MLLTLLAALLQLSLIVFAHELGHWFFAKISGVPVISFNIGFGTKLWSVQRGGTIYALRCVPVGGYVQLADDTLKNKSWLARFSVVSGGALFNVLFAWLILYALFAARHGILLNGVYQAFFMVCQLLKEIWRDLVLIFARGDFAALSGPVGILTFSAAAVRQSWKVFWLFTALLSLNLGLVNLLPFPALDGGRLIFLFYELIFRRKPSPRWERAAHSLGFLLLLALIIFLSFQDIGRLGAAP</sequence>
<dbReference type="Proteomes" id="UP000269352">
    <property type="component" value="Unassembled WGS sequence"/>
</dbReference>
<comment type="caution">
    <text evidence="13">The sequence shown here is derived from an EMBL/GenBank/DDBJ whole genome shotgun (WGS) entry which is preliminary data.</text>
</comment>
<dbReference type="PANTHER" id="PTHR42837:SF2">
    <property type="entry name" value="MEMBRANE METALLOPROTEASE ARASP2, CHLOROPLASTIC-RELATED"/>
    <property type="match status" value="1"/>
</dbReference>
<keyword evidence="6" id="KW-0378">Hydrolase</keyword>
<keyword evidence="5 11" id="KW-0812">Transmembrane</keyword>
<dbReference type="CDD" id="cd06163">
    <property type="entry name" value="S2P-M50_PDZ_RseP-like"/>
    <property type="match status" value="1"/>
</dbReference>
<comment type="cofactor">
    <cofactor evidence="1">
        <name>Zn(2+)</name>
        <dbReference type="ChEBI" id="CHEBI:29105"/>
    </cofactor>
</comment>
<comment type="similarity">
    <text evidence="3">Belongs to the peptidase M50B family.</text>
</comment>
<feature type="domain" description="Peptidase M50" evidence="12">
    <location>
        <begin position="8"/>
        <end position="225"/>
    </location>
</feature>
<keyword evidence="4" id="KW-0645">Protease</keyword>
<dbReference type="AlphaFoldDB" id="A0A388TEW2"/>
<evidence type="ECO:0000313" key="14">
    <source>
        <dbReference type="Proteomes" id="UP000269352"/>
    </source>
</evidence>
<keyword evidence="8 11" id="KW-1133">Transmembrane helix</keyword>
<evidence type="ECO:0000256" key="6">
    <source>
        <dbReference type="ARBA" id="ARBA00022801"/>
    </source>
</evidence>
<feature type="transmembrane region" description="Helical" evidence="11">
    <location>
        <begin position="165"/>
        <end position="185"/>
    </location>
</feature>